<dbReference type="Proteomes" id="UP000593567">
    <property type="component" value="Unassembled WGS sequence"/>
</dbReference>
<feature type="signal peptide" evidence="1">
    <location>
        <begin position="1"/>
        <end position="22"/>
    </location>
</feature>
<accession>A0A7J7IUZ2</accession>
<protein>
    <submittedName>
        <fullName evidence="2">Uncharacterized protein</fullName>
    </submittedName>
</protein>
<dbReference type="EMBL" id="VXIV02003404">
    <property type="protein sequence ID" value="KAF6017387.1"/>
    <property type="molecule type" value="Genomic_DNA"/>
</dbReference>
<proteinExistence type="predicted"/>
<evidence type="ECO:0000256" key="1">
    <source>
        <dbReference type="SAM" id="SignalP"/>
    </source>
</evidence>
<comment type="caution">
    <text evidence="2">The sequence shown here is derived from an EMBL/GenBank/DDBJ whole genome shotgun (WGS) entry which is preliminary data.</text>
</comment>
<feature type="chain" id="PRO_5029722034" evidence="1">
    <location>
        <begin position="23"/>
        <end position="151"/>
    </location>
</feature>
<evidence type="ECO:0000313" key="2">
    <source>
        <dbReference type="EMBL" id="KAF6017387.1"/>
    </source>
</evidence>
<evidence type="ECO:0000313" key="3">
    <source>
        <dbReference type="Proteomes" id="UP000593567"/>
    </source>
</evidence>
<keyword evidence="1" id="KW-0732">Signal</keyword>
<gene>
    <name evidence="2" type="ORF">EB796_024301</name>
</gene>
<dbReference type="AlphaFoldDB" id="A0A7J7IUZ2"/>
<organism evidence="2 3">
    <name type="scientific">Bugula neritina</name>
    <name type="common">Brown bryozoan</name>
    <name type="synonym">Sertularia neritina</name>
    <dbReference type="NCBI Taxonomy" id="10212"/>
    <lineage>
        <taxon>Eukaryota</taxon>
        <taxon>Metazoa</taxon>
        <taxon>Spiralia</taxon>
        <taxon>Lophotrochozoa</taxon>
        <taxon>Bryozoa</taxon>
        <taxon>Gymnolaemata</taxon>
        <taxon>Cheilostomatida</taxon>
        <taxon>Flustrina</taxon>
        <taxon>Buguloidea</taxon>
        <taxon>Bugulidae</taxon>
        <taxon>Bugula</taxon>
    </lineage>
</organism>
<sequence length="151" mass="16516">MNTLKYCVLAVLLFSLLSTCYGKLTCVTCRGILGSTCHLNADQVVHTESCDKCAVFARLQTTDGSLFEIVRDCAYRIFPVPVPAQYENTCKDDNAHFIECTHTCTSGDLCSTSLSYAPPGWNEDGSKSSASLKSYSVLLVLLASCYQLLFL</sequence>
<reference evidence="2" key="1">
    <citation type="submission" date="2020-06" db="EMBL/GenBank/DDBJ databases">
        <title>Draft genome of Bugula neritina, a colonial animal packing powerful symbionts and potential medicines.</title>
        <authorList>
            <person name="Rayko M."/>
        </authorList>
    </citation>
    <scope>NUCLEOTIDE SEQUENCE [LARGE SCALE GENOMIC DNA]</scope>
    <source>
        <strain evidence="2">Kwan_BN1</strain>
    </source>
</reference>
<name>A0A7J7IUZ2_BUGNE</name>
<keyword evidence="3" id="KW-1185">Reference proteome</keyword>